<accession>A0A0A9GWS1</accession>
<dbReference type="AlphaFoldDB" id="A0A0A9GWS1"/>
<protein>
    <submittedName>
        <fullName evidence="2">Uncharacterized protein</fullName>
    </submittedName>
</protein>
<feature type="compositionally biased region" description="Low complexity" evidence="1">
    <location>
        <begin position="1"/>
        <end position="21"/>
    </location>
</feature>
<sequence length="56" mass="6084">MGAPGLYQESSSSTRSELRTQPPLRAGVPEHHTPRVPTTPRGSKQTYSGSVARLKH</sequence>
<proteinExistence type="predicted"/>
<name>A0A0A9GWS1_ARUDO</name>
<reference evidence="2" key="2">
    <citation type="journal article" date="2015" name="Data Brief">
        <title>Shoot transcriptome of the giant reed, Arundo donax.</title>
        <authorList>
            <person name="Barrero R.A."/>
            <person name="Guerrero F.D."/>
            <person name="Moolhuijzen P."/>
            <person name="Goolsby J.A."/>
            <person name="Tidwell J."/>
            <person name="Bellgard S.E."/>
            <person name="Bellgard M.I."/>
        </authorList>
    </citation>
    <scope>NUCLEOTIDE SEQUENCE</scope>
    <source>
        <tissue evidence="2">Shoot tissue taken approximately 20 cm above the soil surface</tissue>
    </source>
</reference>
<feature type="compositionally biased region" description="Polar residues" evidence="1">
    <location>
        <begin position="40"/>
        <end position="49"/>
    </location>
</feature>
<reference evidence="2" key="1">
    <citation type="submission" date="2014-09" db="EMBL/GenBank/DDBJ databases">
        <authorList>
            <person name="Magalhaes I.L.F."/>
            <person name="Oliveira U."/>
            <person name="Santos F.R."/>
            <person name="Vidigal T.H.D.A."/>
            <person name="Brescovit A.D."/>
            <person name="Santos A.J."/>
        </authorList>
    </citation>
    <scope>NUCLEOTIDE SEQUENCE</scope>
    <source>
        <tissue evidence="2">Shoot tissue taken approximately 20 cm above the soil surface</tissue>
    </source>
</reference>
<evidence type="ECO:0000313" key="2">
    <source>
        <dbReference type="EMBL" id="JAE27994.1"/>
    </source>
</evidence>
<feature type="region of interest" description="Disordered" evidence="1">
    <location>
        <begin position="1"/>
        <end position="56"/>
    </location>
</feature>
<organism evidence="2">
    <name type="scientific">Arundo donax</name>
    <name type="common">Giant reed</name>
    <name type="synonym">Donax arundinaceus</name>
    <dbReference type="NCBI Taxonomy" id="35708"/>
    <lineage>
        <taxon>Eukaryota</taxon>
        <taxon>Viridiplantae</taxon>
        <taxon>Streptophyta</taxon>
        <taxon>Embryophyta</taxon>
        <taxon>Tracheophyta</taxon>
        <taxon>Spermatophyta</taxon>
        <taxon>Magnoliopsida</taxon>
        <taxon>Liliopsida</taxon>
        <taxon>Poales</taxon>
        <taxon>Poaceae</taxon>
        <taxon>PACMAD clade</taxon>
        <taxon>Arundinoideae</taxon>
        <taxon>Arundineae</taxon>
        <taxon>Arundo</taxon>
    </lineage>
</organism>
<evidence type="ECO:0000256" key="1">
    <source>
        <dbReference type="SAM" id="MobiDB-lite"/>
    </source>
</evidence>
<dbReference type="EMBL" id="GBRH01169902">
    <property type="protein sequence ID" value="JAE27994.1"/>
    <property type="molecule type" value="Transcribed_RNA"/>
</dbReference>